<reference evidence="1" key="2">
    <citation type="journal article" date="2024" name="Plant">
        <title>Genomic evolution and insights into agronomic trait innovations of Sesamum species.</title>
        <authorList>
            <person name="Miao H."/>
            <person name="Wang L."/>
            <person name="Qu L."/>
            <person name="Liu H."/>
            <person name="Sun Y."/>
            <person name="Le M."/>
            <person name="Wang Q."/>
            <person name="Wei S."/>
            <person name="Zheng Y."/>
            <person name="Lin W."/>
            <person name="Duan Y."/>
            <person name="Cao H."/>
            <person name="Xiong S."/>
            <person name="Wang X."/>
            <person name="Wei L."/>
            <person name="Li C."/>
            <person name="Ma Q."/>
            <person name="Ju M."/>
            <person name="Zhao R."/>
            <person name="Li G."/>
            <person name="Mu C."/>
            <person name="Tian Q."/>
            <person name="Mei H."/>
            <person name="Zhang T."/>
            <person name="Gao T."/>
            <person name="Zhang H."/>
        </authorList>
    </citation>
    <scope>NUCLEOTIDE SEQUENCE</scope>
    <source>
        <strain evidence="1">KEN1</strain>
    </source>
</reference>
<protein>
    <submittedName>
        <fullName evidence="1">Uncharacterized protein</fullName>
    </submittedName>
</protein>
<accession>A0AAW2XJL5</accession>
<dbReference type="EMBL" id="JACGWN010000004">
    <property type="protein sequence ID" value="KAL0453963.1"/>
    <property type="molecule type" value="Genomic_DNA"/>
</dbReference>
<proteinExistence type="predicted"/>
<reference evidence="1" key="1">
    <citation type="submission" date="2020-06" db="EMBL/GenBank/DDBJ databases">
        <authorList>
            <person name="Li T."/>
            <person name="Hu X."/>
            <person name="Zhang T."/>
            <person name="Song X."/>
            <person name="Zhang H."/>
            <person name="Dai N."/>
            <person name="Sheng W."/>
            <person name="Hou X."/>
            <person name="Wei L."/>
        </authorList>
    </citation>
    <scope>NUCLEOTIDE SEQUENCE</scope>
    <source>
        <strain evidence="1">KEN1</strain>
        <tissue evidence="1">Leaf</tissue>
    </source>
</reference>
<dbReference type="AlphaFoldDB" id="A0AAW2XJL5"/>
<sequence length="64" mass="7289">MIKLLPSMRSMLQYVVGNGDSFMLWADPWHLLGALGVWFPRAPRVTGLPRDSRLSSVIFEGNWN</sequence>
<comment type="caution">
    <text evidence="1">The sequence shown here is derived from an EMBL/GenBank/DDBJ whole genome shotgun (WGS) entry which is preliminary data.</text>
</comment>
<organism evidence="1">
    <name type="scientific">Sesamum latifolium</name>
    <dbReference type="NCBI Taxonomy" id="2727402"/>
    <lineage>
        <taxon>Eukaryota</taxon>
        <taxon>Viridiplantae</taxon>
        <taxon>Streptophyta</taxon>
        <taxon>Embryophyta</taxon>
        <taxon>Tracheophyta</taxon>
        <taxon>Spermatophyta</taxon>
        <taxon>Magnoliopsida</taxon>
        <taxon>eudicotyledons</taxon>
        <taxon>Gunneridae</taxon>
        <taxon>Pentapetalae</taxon>
        <taxon>asterids</taxon>
        <taxon>lamiids</taxon>
        <taxon>Lamiales</taxon>
        <taxon>Pedaliaceae</taxon>
        <taxon>Sesamum</taxon>
    </lineage>
</organism>
<name>A0AAW2XJL5_9LAMI</name>
<gene>
    <name evidence="1" type="ORF">Slati_1374400</name>
</gene>
<evidence type="ECO:0000313" key="1">
    <source>
        <dbReference type="EMBL" id="KAL0453963.1"/>
    </source>
</evidence>